<dbReference type="Proteomes" id="UP000178534">
    <property type="component" value="Unassembled WGS sequence"/>
</dbReference>
<feature type="binding site" evidence="2">
    <location>
        <position position="138"/>
    </location>
    <ligand>
        <name>D-ribulose 5-phosphate</name>
        <dbReference type="ChEBI" id="CHEBI:58121"/>
    </ligand>
</feature>
<dbReference type="InterPro" id="IPR036569">
    <property type="entry name" value="RpiB_LacA_LacB_sf"/>
</dbReference>
<evidence type="ECO:0000256" key="1">
    <source>
        <dbReference type="ARBA" id="ARBA00008754"/>
    </source>
</evidence>
<accession>A0A1G2DFB4</accession>
<reference evidence="3 4" key="1">
    <citation type="journal article" date="2016" name="Nat. Commun.">
        <title>Thousands of microbial genomes shed light on interconnected biogeochemical processes in an aquifer system.</title>
        <authorList>
            <person name="Anantharaman K."/>
            <person name="Brown C.T."/>
            <person name="Hug L.A."/>
            <person name="Sharon I."/>
            <person name="Castelle C.J."/>
            <person name="Probst A.J."/>
            <person name="Thomas B.C."/>
            <person name="Singh A."/>
            <person name="Wilkins M.J."/>
            <person name="Karaoz U."/>
            <person name="Brodie E.L."/>
            <person name="Williams K.H."/>
            <person name="Hubbard S.S."/>
            <person name="Banfield J.F."/>
        </authorList>
    </citation>
    <scope>NUCLEOTIDE SEQUENCE [LARGE SCALE GENOMIC DNA]</scope>
</reference>
<comment type="caution">
    <text evidence="3">The sequence shown here is derived from an EMBL/GenBank/DDBJ whole genome shotgun (WGS) entry which is preliminary data.</text>
</comment>
<dbReference type="GO" id="GO:0016861">
    <property type="term" value="F:intramolecular oxidoreductase activity, interconverting aldoses and ketoses"/>
    <property type="evidence" value="ECO:0007669"/>
    <property type="project" value="UniProtKB-ARBA"/>
</dbReference>
<dbReference type="STRING" id="1798665.A2942_03915"/>
<dbReference type="PANTHER" id="PTHR30345:SF0">
    <property type="entry name" value="DNA DAMAGE-REPAIR_TOLERATION PROTEIN DRT102"/>
    <property type="match status" value="1"/>
</dbReference>
<dbReference type="PANTHER" id="PTHR30345">
    <property type="entry name" value="RIBOSE-5-PHOSPHATE ISOMERASE B"/>
    <property type="match status" value="1"/>
</dbReference>
<comment type="similarity">
    <text evidence="1">Belongs to the LacAB/RpiB family.</text>
</comment>
<evidence type="ECO:0000313" key="3">
    <source>
        <dbReference type="EMBL" id="OGZ12233.1"/>
    </source>
</evidence>
<organism evidence="3 4">
    <name type="scientific">Candidatus Lloydbacteria bacterium RIFCSPLOWO2_01_FULL_50_20</name>
    <dbReference type="NCBI Taxonomy" id="1798665"/>
    <lineage>
        <taxon>Bacteria</taxon>
        <taxon>Candidatus Lloydiibacteriota</taxon>
    </lineage>
</organism>
<dbReference type="GO" id="GO:0005975">
    <property type="term" value="P:carbohydrate metabolic process"/>
    <property type="evidence" value="ECO:0007669"/>
    <property type="project" value="InterPro"/>
</dbReference>
<feature type="binding site" evidence="2">
    <location>
        <position position="114"/>
    </location>
    <ligand>
        <name>D-ribulose 5-phosphate</name>
        <dbReference type="ChEBI" id="CHEBI:58121"/>
    </ligand>
</feature>
<dbReference type="PIRSF" id="PIRSF005384">
    <property type="entry name" value="RpiB_LacA_B"/>
    <property type="match status" value="1"/>
</dbReference>
<dbReference type="InterPro" id="IPR003500">
    <property type="entry name" value="RpiB_LacA_LacB"/>
</dbReference>
<feature type="binding site" evidence="2">
    <location>
        <position position="104"/>
    </location>
    <ligand>
        <name>D-ribulose 5-phosphate</name>
        <dbReference type="ChEBI" id="CHEBI:58121"/>
    </ligand>
</feature>
<dbReference type="Gene3D" id="3.40.1400.10">
    <property type="entry name" value="Sugar-phosphate isomerase, RpiB/LacA/LacB"/>
    <property type="match status" value="1"/>
</dbReference>
<feature type="binding site" evidence="2">
    <location>
        <begin position="8"/>
        <end position="9"/>
    </location>
    <ligand>
        <name>D-ribulose 5-phosphate</name>
        <dbReference type="ChEBI" id="CHEBI:58121"/>
    </ligand>
</feature>
<dbReference type="SUPFAM" id="SSF89623">
    <property type="entry name" value="Ribose/Galactose isomerase RpiB/AlsB"/>
    <property type="match status" value="1"/>
</dbReference>
<keyword evidence="3" id="KW-0413">Isomerase</keyword>
<name>A0A1G2DFB4_9BACT</name>
<dbReference type="Pfam" id="PF02502">
    <property type="entry name" value="LacAB_rpiB"/>
    <property type="match status" value="1"/>
</dbReference>
<sequence>MKIYIGCDHAGYEMKEALASYLEKELDYTVLDMGAHQNDPNDDYTDFITLVAQEVSHDPDVCRGIVLGGSGQGEAIVANRFPNVRCAVFYGGTLDIVKLSRDHNNANILSLAARFLTLPEAKAAVKLWLETPFSEDERHKRRLKKLEQIWPYK</sequence>
<feature type="binding site" evidence="2">
    <location>
        <position position="142"/>
    </location>
    <ligand>
        <name>D-ribulose 5-phosphate</name>
        <dbReference type="ChEBI" id="CHEBI:58121"/>
    </ligand>
</feature>
<dbReference type="EMBL" id="MHLP01000026">
    <property type="protein sequence ID" value="OGZ12233.1"/>
    <property type="molecule type" value="Genomic_DNA"/>
</dbReference>
<dbReference type="NCBIfam" id="TIGR00689">
    <property type="entry name" value="rpiB_lacA_lacB"/>
    <property type="match status" value="1"/>
</dbReference>
<evidence type="ECO:0000256" key="2">
    <source>
        <dbReference type="PIRSR" id="PIRSR005384-2"/>
    </source>
</evidence>
<gene>
    <name evidence="3" type="ORF">A2942_03915</name>
</gene>
<dbReference type="AlphaFoldDB" id="A0A1G2DFB4"/>
<dbReference type="NCBIfam" id="NF004051">
    <property type="entry name" value="PRK05571.1"/>
    <property type="match status" value="1"/>
</dbReference>
<feature type="binding site" evidence="2">
    <location>
        <begin position="69"/>
        <end position="73"/>
    </location>
    <ligand>
        <name>D-ribulose 5-phosphate</name>
        <dbReference type="ChEBI" id="CHEBI:58121"/>
    </ligand>
</feature>
<evidence type="ECO:0000313" key="4">
    <source>
        <dbReference type="Proteomes" id="UP000178534"/>
    </source>
</evidence>
<proteinExistence type="inferred from homology"/>
<protein>
    <submittedName>
        <fullName evidence="3">Ribose-5-phosphate isomerase</fullName>
    </submittedName>
</protein>